<proteinExistence type="predicted"/>
<name>A0A2P2LDW0_RHIMU</name>
<dbReference type="EMBL" id="GGEC01035682">
    <property type="protein sequence ID" value="MBX16166.1"/>
    <property type="molecule type" value="Transcribed_RNA"/>
</dbReference>
<dbReference type="AlphaFoldDB" id="A0A2P2LDW0"/>
<accession>A0A2P2LDW0</accession>
<evidence type="ECO:0000313" key="1">
    <source>
        <dbReference type="EMBL" id="MBX16166.1"/>
    </source>
</evidence>
<organism evidence="1">
    <name type="scientific">Rhizophora mucronata</name>
    <name type="common">Asiatic mangrove</name>
    <dbReference type="NCBI Taxonomy" id="61149"/>
    <lineage>
        <taxon>Eukaryota</taxon>
        <taxon>Viridiplantae</taxon>
        <taxon>Streptophyta</taxon>
        <taxon>Embryophyta</taxon>
        <taxon>Tracheophyta</taxon>
        <taxon>Spermatophyta</taxon>
        <taxon>Magnoliopsida</taxon>
        <taxon>eudicotyledons</taxon>
        <taxon>Gunneridae</taxon>
        <taxon>Pentapetalae</taxon>
        <taxon>rosids</taxon>
        <taxon>fabids</taxon>
        <taxon>Malpighiales</taxon>
        <taxon>Rhizophoraceae</taxon>
        <taxon>Rhizophora</taxon>
    </lineage>
</organism>
<protein>
    <submittedName>
        <fullName evidence="1">Uncharacterized protein</fullName>
    </submittedName>
</protein>
<reference evidence="1" key="1">
    <citation type="submission" date="2018-02" db="EMBL/GenBank/DDBJ databases">
        <title>Rhizophora mucronata_Transcriptome.</title>
        <authorList>
            <person name="Meera S.P."/>
            <person name="Sreeshan A."/>
            <person name="Augustine A."/>
        </authorList>
    </citation>
    <scope>NUCLEOTIDE SEQUENCE</scope>
    <source>
        <tissue evidence="1">Leaf</tissue>
    </source>
</reference>
<sequence length="79" mass="9050">MCCVVEGLYCFKVLNWYLSQGIYLKSRLLGVLPLCIALSFNFLEEILLKCKNAANNSESHRYLDFYGKNVLAILHGNPY</sequence>